<accession>D7GXG6</accession>
<dbReference type="AlphaFoldDB" id="D7GXG6"/>
<reference evidence="1 2" key="2">
    <citation type="journal article" date="2010" name="Nucleic Acids Res.">
        <title>BeetleBase in 2010: revisions to provide comprehensive genomic information for Tribolium castaneum.</title>
        <authorList>
            <person name="Kim H.S."/>
            <person name="Murphy T."/>
            <person name="Xia J."/>
            <person name="Caragea D."/>
            <person name="Park Y."/>
            <person name="Beeman R.W."/>
            <person name="Lorenzen M.D."/>
            <person name="Butcher S."/>
            <person name="Manak J.R."/>
            <person name="Brown S.J."/>
        </authorList>
    </citation>
    <scope>NUCLEOTIDE SEQUENCE [LARGE SCALE GENOMIC DNA]</scope>
    <source>
        <strain evidence="1 2">Georgia GA2</strain>
    </source>
</reference>
<evidence type="ECO:0000313" key="1">
    <source>
        <dbReference type="EMBL" id="EFA13521.1"/>
    </source>
</evidence>
<dbReference type="Proteomes" id="UP000007266">
    <property type="component" value="Unassembled WGS sequence"/>
</dbReference>
<protein>
    <submittedName>
        <fullName evidence="1">Uncharacterized protein</fullName>
    </submittedName>
</protein>
<reference evidence="1 2" key="1">
    <citation type="journal article" date="2008" name="Nature">
        <title>The genome of the model beetle and pest Tribolium castaneum.</title>
        <authorList>
            <consortium name="Tribolium Genome Sequencing Consortium"/>
            <person name="Richards S."/>
            <person name="Gibbs R.A."/>
            <person name="Weinstock G.M."/>
            <person name="Brown S.J."/>
            <person name="Denell R."/>
            <person name="Beeman R.W."/>
            <person name="Gibbs R."/>
            <person name="Beeman R.W."/>
            <person name="Brown S.J."/>
            <person name="Bucher G."/>
            <person name="Friedrich M."/>
            <person name="Grimmelikhuijzen C.J."/>
            <person name="Klingler M."/>
            <person name="Lorenzen M."/>
            <person name="Richards S."/>
            <person name="Roth S."/>
            <person name="Schroder R."/>
            <person name="Tautz D."/>
            <person name="Zdobnov E.M."/>
            <person name="Muzny D."/>
            <person name="Gibbs R.A."/>
            <person name="Weinstock G.M."/>
            <person name="Attaway T."/>
            <person name="Bell S."/>
            <person name="Buhay C.J."/>
            <person name="Chandrabose M.N."/>
            <person name="Chavez D."/>
            <person name="Clerk-Blankenburg K.P."/>
            <person name="Cree A."/>
            <person name="Dao M."/>
            <person name="Davis C."/>
            <person name="Chacko J."/>
            <person name="Dinh H."/>
            <person name="Dugan-Rocha S."/>
            <person name="Fowler G."/>
            <person name="Garner T.T."/>
            <person name="Garnes J."/>
            <person name="Gnirke A."/>
            <person name="Hawes A."/>
            <person name="Hernandez J."/>
            <person name="Hines S."/>
            <person name="Holder M."/>
            <person name="Hume J."/>
            <person name="Jhangiani S.N."/>
            <person name="Joshi V."/>
            <person name="Khan Z.M."/>
            <person name="Jackson L."/>
            <person name="Kovar C."/>
            <person name="Kowis A."/>
            <person name="Lee S."/>
            <person name="Lewis L.R."/>
            <person name="Margolis J."/>
            <person name="Morgan M."/>
            <person name="Nazareth L.V."/>
            <person name="Nguyen N."/>
            <person name="Okwuonu G."/>
            <person name="Parker D."/>
            <person name="Richards S."/>
            <person name="Ruiz S.J."/>
            <person name="Santibanez J."/>
            <person name="Savard J."/>
            <person name="Scherer S.E."/>
            <person name="Schneider B."/>
            <person name="Sodergren E."/>
            <person name="Tautz D."/>
            <person name="Vattahil S."/>
            <person name="Villasana D."/>
            <person name="White C.S."/>
            <person name="Wright R."/>
            <person name="Park Y."/>
            <person name="Beeman R.W."/>
            <person name="Lord J."/>
            <person name="Oppert B."/>
            <person name="Lorenzen M."/>
            <person name="Brown S."/>
            <person name="Wang L."/>
            <person name="Savard J."/>
            <person name="Tautz D."/>
            <person name="Richards S."/>
            <person name="Weinstock G."/>
            <person name="Gibbs R.A."/>
            <person name="Liu Y."/>
            <person name="Worley K."/>
            <person name="Weinstock G."/>
            <person name="Elsik C.G."/>
            <person name="Reese J.T."/>
            <person name="Elhaik E."/>
            <person name="Landan G."/>
            <person name="Graur D."/>
            <person name="Arensburger P."/>
            <person name="Atkinson P."/>
            <person name="Beeman R.W."/>
            <person name="Beidler J."/>
            <person name="Brown S.J."/>
            <person name="Demuth J.P."/>
            <person name="Drury D.W."/>
            <person name="Du Y.Z."/>
            <person name="Fujiwara H."/>
            <person name="Lorenzen M."/>
            <person name="Maselli V."/>
            <person name="Osanai M."/>
            <person name="Park Y."/>
            <person name="Robertson H.M."/>
            <person name="Tu Z."/>
            <person name="Wang J.J."/>
            <person name="Wang S."/>
            <person name="Richards S."/>
            <person name="Song H."/>
            <person name="Zhang L."/>
            <person name="Sodergren E."/>
            <person name="Werner D."/>
            <person name="Stanke M."/>
            <person name="Morgenstern B."/>
            <person name="Solovyev V."/>
            <person name="Kosarev P."/>
            <person name="Brown G."/>
            <person name="Chen H.C."/>
            <person name="Ermolaeva O."/>
            <person name="Hlavina W."/>
            <person name="Kapustin Y."/>
            <person name="Kiryutin B."/>
            <person name="Kitts P."/>
            <person name="Maglott D."/>
            <person name="Pruitt K."/>
            <person name="Sapojnikov V."/>
            <person name="Souvorov A."/>
            <person name="Mackey A.J."/>
            <person name="Waterhouse R.M."/>
            <person name="Wyder S."/>
            <person name="Zdobnov E.M."/>
            <person name="Zdobnov E.M."/>
            <person name="Wyder S."/>
            <person name="Kriventseva E.V."/>
            <person name="Kadowaki T."/>
            <person name="Bork P."/>
            <person name="Aranda M."/>
            <person name="Bao R."/>
            <person name="Beermann A."/>
            <person name="Berns N."/>
            <person name="Bolognesi R."/>
            <person name="Bonneton F."/>
            <person name="Bopp D."/>
            <person name="Brown S.J."/>
            <person name="Bucher G."/>
            <person name="Butts T."/>
            <person name="Chaumot A."/>
            <person name="Denell R.E."/>
            <person name="Ferrier D.E."/>
            <person name="Friedrich M."/>
            <person name="Gordon C.M."/>
            <person name="Jindra M."/>
            <person name="Klingler M."/>
            <person name="Lan Q."/>
            <person name="Lattorff H.M."/>
            <person name="Laudet V."/>
            <person name="von Levetsow C."/>
            <person name="Liu Z."/>
            <person name="Lutz R."/>
            <person name="Lynch J.A."/>
            <person name="da Fonseca R.N."/>
            <person name="Posnien N."/>
            <person name="Reuter R."/>
            <person name="Roth S."/>
            <person name="Savard J."/>
            <person name="Schinko J.B."/>
            <person name="Schmitt C."/>
            <person name="Schoppmeier M."/>
            <person name="Schroder R."/>
            <person name="Shippy T.D."/>
            <person name="Simonnet F."/>
            <person name="Marques-Souza H."/>
            <person name="Tautz D."/>
            <person name="Tomoyasu Y."/>
            <person name="Trauner J."/>
            <person name="Van der Zee M."/>
            <person name="Vervoort M."/>
            <person name="Wittkopp N."/>
            <person name="Wimmer E.A."/>
            <person name="Yang X."/>
            <person name="Jones A.K."/>
            <person name="Sattelle D.B."/>
            <person name="Ebert P.R."/>
            <person name="Nelson D."/>
            <person name="Scott J.G."/>
            <person name="Beeman R.W."/>
            <person name="Muthukrishnan S."/>
            <person name="Kramer K.J."/>
            <person name="Arakane Y."/>
            <person name="Beeman R.W."/>
            <person name="Zhu Q."/>
            <person name="Hogenkamp D."/>
            <person name="Dixit R."/>
            <person name="Oppert B."/>
            <person name="Jiang H."/>
            <person name="Zou Z."/>
            <person name="Marshall J."/>
            <person name="Elpidina E."/>
            <person name="Vinokurov K."/>
            <person name="Oppert C."/>
            <person name="Zou Z."/>
            <person name="Evans J."/>
            <person name="Lu Z."/>
            <person name="Zhao P."/>
            <person name="Sumathipala N."/>
            <person name="Altincicek B."/>
            <person name="Vilcinskas A."/>
            <person name="Williams M."/>
            <person name="Hultmark D."/>
            <person name="Hetru C."/>
            <person name="Jiang H."/>
            <person name="Grimmelikhuijzen C.J."/>
            <person name="Hauser F."/>
            <person name="Cazzamali G."/>
            <person name="Williamson M."/>
            <person name="Park Y."/>
            <person name="Li B."/>
            <person name="Tanaka Y."/>
            <person name="Predel R."/>
            <person name="Neupert S."/>
            <person name="Schachtner J."/>
            <person name="Verleyen P."/>
            <person name="Raible F."/>
            <person name="Bork P."/>
            <person name="Friedrich M."/>
            <person name="Walden K.K."/>
            <person name="Robertson H.M."/>
            <person name="Angeli S."/>
            <person name="Foret S."/>
            <person name="Bucher G."/>
            <person name="Schuetz S."/>
            <person name="Maleszka R."/>
            <person name="Wimmer E.A."/>
            <person name="Beeman R.W."/>
            <person name="Lorenzen M."/>
            <person name="Tomoyasu Y."/>
            <person name="Miller S.C."/>
            <person name="Grossmann D."/>
            <person name="Bucher G."/>
        </authorList>
    </citation>
    <scope>NUCLEOTIDE SEQUENCE [LARGE SCALE GENOMIC DNA]</scope>
    <source>
        <strain evidence="1 2">Georgia GA2</strain>
    </source>
</reference>
<keyword evidence="2" id="KW-1185">Reference proteome</keyword>
<organism evidence="1 2">
    <name type="scientific">Tribolium castaneum</name>
    <name type="common">Red flour beetle</name>
    <dbReference type="NCBI Taxonomy" id="7070"/>
    <lineage>
        <taxon>Eukaryota</taxon>
        <taxon>Metazoa</taxon>
        <taxon>Ecdysozoa</taxon>
        <taxon>Arthropoda</taxon>
        <taxon>Hexapoda</taxon>
        <taxon>Insecta</taxon>
        <taxon>Pterygota</taxon>
        <taxon>Neoptera</taxon>
        <taxon>Endopterygota</taxon>
        <taxon>Coleoptera</taxon>
        <taxon>Polyphaga</taxon>
        <taxon>Cucujiformia</taxon>
        <taxon>Tenebrionidae</taxon>
        <taxon>Tenebrionidae incertae sedis</taxon>
        <taxon>Tribolium</taxon>
    </lineage>
</organism>
<dbReference type="HOGENOM" id="CLU_3371118_0_0_1"/>
<name>D7GXG6_TRICA</name>
<evidence type="ECO:0000313" key="2">
    <source>
        <dbReference type="Proteomes" id="UP000007266"/>
    </source>
</evidence>
<dbReference type="EMBL" id="KQ971515">
    <property type="protein sequence ID" value="EFA13521.1"/>
    <property type="molecule type" value="Genomic_DNA"/>
</dbReference>
<dbReference type="InParanoid" id="D7GXG6"/>
<feature type="non-terminal residue" evidence="1">
    <location>
        <position position="1"/>
    </location>
</feature>
<proteinExistence type="predicted"/>
<sequence length="35" mass="4029">ADIDTVRATKTGREKSSDFPTTFLFRYGTGRVRMF</sequence>
<gene>
    <name evidence="1" type="primary">GLEAN_02109</name>
    <name evidence="1" type="ORF">TcasGA2_TC002109</name>
</gene>